<evidence type="ECO:0000259" key="1">
    <source>
        <dbReference type="Pfam" id="PF03551"/>
    </source>
</evidence>
<dbReference type="InterPro" id="IPR052509">
    <property type="entry name" value="Metal_resp_DNA-bind_regulator"/>
</dbReference>
<name>A0A948W624_UNCEI</name>
<dbReference type="InterPro" id="IPR036390">
    <property type="entry name" value="WH_DNA-bd_sf"/>
</dbReference>
<dbReference type="InterPro" id="IPR005149">
    <property type="entry name" value="Tscrpt_reg_PadR_N"/>
</dbReference>
<dbReference type="Gene3D" id="1.10.10.10">
    <property type="entry name" value="Winged helix-like DNA-binding domain superfamily/Winged helix DNA-binding domain"/>
    <property type="match status" value="1"/>
</dbReference>
<dbReference type="InterPro" id="IPR036388">
    <property type="entry name" value="WH-like_DNA-bd_sf"/>
</dbReference>
<reference evidence="2" key="1">
    <citation type="submission" date="2021-05" db="EMBL/GenBank/DDBJ databases">
        <title>Energy efficiency and biological interactions define the core microbiome of deep oligotrophic groundwater.</title>
        <authorList>
            <person name="Mehrshad M."/>
            <person name="Lopez-Fernandez M."/>
            <person name="Bell E."/>
            <person name="Bernier-Latmani R."/>
            <person name="Bertilsson S."/>
            <person name="Dopson M."/>
        </authorList>
    </citation>
    <scope>NUCLEOTIDE SEQUENCE</scope>
    <source>
        <strain evidence="2">Modern_marine.mb.64</strain>
    </source>
</reference>
<accession>A0A948W624</accession>
<dbReference type="SUPFAM" id="SSF46785">
    <property type="entry name" value="Winged helix' DNA-binding domain"/>
    <property type="match status" value="1"/>
</dbReference>
<gene>
    <name evidence="2" type="ORF">KJ970_09025</name>
</gene>
<dbReference type="Proteomes" id="UP000777784">
    <property type="component" value="Unassembled WGS sequence"/>
</dbReference>
<sequence>MSALEIQNLTKSCNEILLLAILSSGPRHGYQLALEIEEKSRGHFRFNHGTLYPILHKLEKDGLIKGSWTPGDGKRQRKSYSLTSKGQKEARLLREAWRGFFEIFFNIVEEK</sequence>
<evidence type="ECO:0000313" key="3">
    <source>
        <dbReference type="Proteomes" id="UP000777784"/>
    </source>
</evidence>
<comment type="caution">
    <text evidence="2">The sequence shown here is derived from an EMBL/GenBank/DDBJ whole genome shotgun (WGS) entry which is preliminary data.</text>
</comment>
<dbReference type="EMBL" id="JAHJDP010000042">
    <property type="protein sequence ID" value="MBU2691059.1"/>
    <property type="molecule type" value="Genomic_DNA"/>
</dbReference>
<evidence type="ECO:0000313" key="2">
    <source>
        <dbReference type="EMBL" id="MBU2691059.1"/>
    </source>
</evidence>
<dbReference type="AlphaFoldDB" id="A0A948W624"/>
<dbReference type="Pfam" id="PF03551">
    <property type="entry name" value="PadR"/>
    <property type="match status" value="1"/>
</dbReference>
<feature type="domain" description="Transcription regulator PadR N-terminal" evidence="1">
    <location>
        <begin position="18"/>
        <end position="90"/>
    </location>
</feature>
<organism evidence="2 3">
    <name type="scientific">Eiseniibacteriota bacterium</name>
    <dbReference type="NCBI Taxonomy" id="2212470"/>
    <lineage>
        <taxon>Bacteria</taxon>
        <taxon>Candidatus Eiseniibacteriota</taxon>
    </lineage>
</organism>
<dbReference type="PANTHER" id="PTHR33169:SF14">
    <property type="entry name" value="TRANSCRIPTIONAL REGULATOR RV3488"/>
    <property type="match status" value="1"/>
</dbReference>
<protein>
    <submittedName>
        <fullName evidence="2">PadR family transcriptional regulator</fullName>
    </submittedName>
</protein>
<dbReference type="PANTHER" id="PTHR33169">
    <property type="entry name" value="PADR-FAMILY TRANSCRIPTIONAL REGULATOR"/>
    <property type="match status" value="1"/>
</dbReference>
<proteinExistence type="predicted"/>